<keyword evidence="5" id="KW-1185">Reference proteome</keyword>
<gene>
    <name evidence="3 4" type="primary">minE</name>
    <name evidence="4" type="ORF">SSCH_450021</name>
</gene>
<dbReference type="GO" id="GO:0032955">
    <property type="term" value="P:regulation of division septum assembly"/>
    <property type="evidence" value="ECO:0007669"/>
    <property type="project" value="InterPro"/>
</dbReference>
<dbReference type="InterPro" id="IPR005527">
    <property type="entry name" value="MinE"/>
</dbReference>
<dbReference type="Pfam" id="PF03776">
    <property type="entry name" value="MinE"/>
    <property type="match status" value="1"/>
</dbReference>
<name>A0A0B7MM95_9FIRM</name>
<keyword evidence="3 4" id="KW-0132">Cell division</keyword>
<evidence type="ECO:0000313" key="5">
    <source>
        <dbReference type="Proteomes" id="UP000046155"/>
    </source>
</evidence>
<dbReference type="NCBIfam" id="TIGR01215">
    <property type="entry name" value="minE"/>
    <property type="match status" value="1"/>
</dbReference>
<accession>A0A0B7MM95</accession>
<sequence length="93" mass="10958">MQLLELLQRIFGRDSLKSSKNVAQERLRLVLMHDRLDLSPQVLEELRSDLMNVIKDYMEIDEDQMEINLEQDKKCVALVANIPVLRMKRLPSH</sequence>
<dbReference type="AlphaFoldDB" id="A0A0B7MM95"/>
<evidence type="ECO:0000313" key="4">
    <source>
        <dbReference type="EMBL" id="CEO89348.1"/>
    </source>
</evidence>
<keyword evidence="3" id="KW-0131">Cell cycle</keyword>
<dbReference type="Gene3D" id="3.30.1070.10">
    <property type="entry name" value="Cell division topological specificity factor MinE"/>
    <property type="match status" value="1"/>
</dbReference>
<comment type="similarity">
    <text evidence="1 3">Belongs to the MinE family.</text>
</comment>
<dbReference type="GO" id="GO:0051301">
    <property type="term" value="P:cell division"/>
    <property type="evidence" value="ECO:0007669"/>
    <property type="project" value="UniProtKB-KW"/>
</dbReference>
<protein>
    <recommendedName>
        <fullName evidence="3">Cell division topological specificity factor</fullName>
    </recommendedName>
</protein>
<dbReference type="EMBL" id="CDRZ01000242">
    <property type="protein sequence ID" value="CEO89348.1"/>
    <property type="molecule type" value="Genomic_DNA"/>
</dbReference>
<dbReference type="Proteomes" id="UP000046155">
    <property type="component" value="Unassembled WGS sequence"/>
</dbReference>
<comment type="function">
    <text evidence="2 3">Prevents the cell division inhibition by proteins MinC and MinD at internal division sites while permitting inhibition at polar sites. This ensures cell division at the proper site by restricting the formation of a division septum at the midpoint of the long axis of the cell.</text>
</comment>
<evidence type="ECO:0000256" key="3">
    <source>
        <dbReference type="HAMAP-Rule" id="MF_00262"/>
    </source>
</evidence>
<dbReference type="HAMAP" id="MF_00262">
    <property type="entry name" value="MinE"/>
    <property type="match status" value="1"/>
</dbReference>
<reference evidence="5" key="1">
    <citation type="submission" date="2015-01" db="EMBL/GenBank/DDBJ databases">
        <authorList>
            <person name="Manzoor Shahid"/>
            <person name="Zubair Saima"/>
        </authorList>
    </citation>
    <scope>NUCLEOTIDE SEQUENCE [LARGE SCALE GENOMIC DNA]</scope>
    <source>
        <strain evidence="5">Sp3</strain>
    </source>
</reference>
<organism evidence="4 5">
    <name type="scientific">Syntrophaceticus schinkii</name>
    <dbReference type="NCBI Taxonomy" id="499207"/>
    <lineage>
        <taxon>Bacteria</taxon>
        <taxon>Bacillati</taxon>
        <taxon>Bacillota</taxon>
        <taxon>Clostridia</taxon>
        <taxon>Thermoanaerobacterales</taxon>
        <taxon>Thermoanaerobacterales Family III. Incertae Sedis</taxon>
        <taxon>Syntrophaceticus</taxon>
    </lineage>
</organism>
<proteinExistence type="inferred from homology"/>
<evidence type="ECO:0000256" key="1">
    <source>
        <dbReference type="ARBA" id="ARBA00008168"/>
    </source>
</evidence>
<evidence type="ECO:0000256" key="2">
    <source>
        <dbReference type="ARBA" id="ARBA00025265"/>
    </source>
</evidence>
<dbReference type="InterPro" id="IPR036707">
    <property type="entry name" value="MinE_sf"/>
</dbReference>
<dbReference type="SUPFAM" id="SSF55229">
    <property type="entry name" value="Cell division protein MinE topological specificity domain"/>
    <property type="match status" value="1"/>
</dbReference>